<keyword evidence="1" id="KW-1133">Transmembrane helix</keyword>
<sequence length="102" mass="11750">MHERPADFQHPLLALALLVGNFPAYIFLGRLFFGSWQDLVDCVRGVVIVNRSLRLWYRPAQRPPPDREVDGLYAALRLLLFVLLSLACVGAEYHVLAWLLYR</sequence>
<evidence type="ECO:0000256" key="1">
    <source>
        <dbReference type="SAM" id="Phobius"/>
    </source>
</evidence>
<proteinExistence type="predicted"/>
<accession>A0AAU7QI94</accession>
<keyword evidence="1" id="KW-0472">Membrane</keyword>
<evidence type="ECO:0000313" key="2">
    <source>
        <dbReference type="EMBL" id="XBS89300.1"/>
    </source>
</evidence>
<dbReference type="AlphaFoldDB" id="A0AAU7QI94"/>
<keyword evidence="1" id="KW-0812">Transmembrane</keyword>
<gene>
    <name evidence="2" type="ORF">ABNK63_12985</name>
</gene>
<reference evidence="2" key="1">
    <citation type="submission" date="2024-06" db="EMBL/GenBank/DDBJ databases">
        <authorList>
            <person name="Sun Y."/>
        </authorList>
    </citation>
    <scope>NUCLEOTIDE SEQUENCE</scope>
    <source>
        <strain evidence="2">IGA1.0</strain>
    </source>
</reference>
<organism evidence="2">
    <name type="scientific">Rhodanobacter sp. IGA1.0</name>
    <dbReference type="NCBI Taxonomy" id="3158582"/>
    <lineage>
        <taxon>Bacteria</taxon>
        <taxon>Pseudomonadati</taxon>
        <taxon>Pseudomonadota</taxon>
        <taxon>Gammaproteobacteria</taxon>
        <taxon>Lysobacterales</taxon>
        <taxon>Rhodanobacteraceae</taxon>
        <taxon>Rhodanobacter</taxon>
    </lineage>
</organism>
<feature type="transmembrane region" description="Helical" evidence="1">
    <location>
        <begin position="12"/>
        <end position="33"/>
    </location>
</feature>
<feature type="transmembrane region" description="Helical" evidence="1">
    <location>
        <begin position="78"/>
        <end position="101"/>
    </location>
</feature>
<dbReference type="EMBL" id="CP157948">
    <property type="protein sequence ID" value="XBS89300.1"/>
    <property type="molecule type" value="Genomic_DNA"/>
</dbReference>
<dbReference type="RefSeq" id="WP_007805588.1">
    <property type="nucleotide sequence ID" value="NZ_CP157948.1"/>
</dbReference>
<name>A0AAU7QI94_9GAMM</name>
<protein>
    <submittedName>
        <fullName evidence="2">Uncharacterized protein</fullName>
    </submittedName>
</protein>